<proteinExistence type="predicted"/>
<comment type="caution">
    <text evidence="3">The sequence shown here is derived from an EMBL/GenBank/DDBJ whole genome shotgun (WGS) entry which is preliminary data.</text>
</comment>
<dbReference type="PROSITE" id="PS50846">
    <property type="entry name" value="HMA_2"/>
    <property type="match status" value="1"/>
</dbReference>
<dbReference type="InterPro" id="IPR036163">
    <property type="entry name" value="HMA_dom_sf"/>
</dbReference>
<evidence type="ECO:0000256" key="1">
    <source>
        <dbReference type="ARBA" id="ARBA00022723"/>
    </source>
</evidence>
<sequence>MTKFKLSIEGMSCGHCVKRVTNALKDVAGVESANVDLASKSAVVEGVADEAALKAAVEDAGYDVVGITAE</sequence>
<keyword evidence="4" id="KW-1185">Reference proteome</keyword>
<reference evidence="3 4" key="1">
    <citation type="submission" date="2021-03" db="EMBL/GenBank/DDBJ databases">
        <title>Genomic Encyclopedia of Type Strains, Phase IV (KMG-IV): sequencing the most valuable type-strain genomes for metagenomic binning, comparative biology and taxonomic classification.</title>
        <authorList>
            <person name="Goeker M."/>
        </authorList>
    </citation>
    <scope>NUCLEOTIDE SEQUENCE [LARGE SCALE GENOMIC DNA]</scope>
    <source>
        <strain evidence="3 4">DSM 6139</strain>
    </source>
</reference>
<dbReference type="SUPFAM" id="SSF55008">
    <property type="entry name" value="HMA, heavy metal-associated domain"/>
    <property type="match status" value="1"/>
</dbReference>
<dbReference type="CDD" id="cd00371">
    <property type="entry name" value="HMA"/>
    <property type="match status" value="1"/>
</dbReference>
<dbReference type="InterPro" id="IPR006121">
    <property type="entry name" value="HMA_dom"/>
</dbReference>
<gene>
    <name evidence="3" type="ORF">J2Z34_002517</name>
</gene>
<protein>
    <submittedName>
        <fullName evidence="3">Copper chaperone CopZ</fullName>
    </submittedName>
</protein>
<dbReference type="Proteomes" id="UP001519271">
    <property type="component" value="Unassembled WGS sequence"/>
</dbReference>
<evidence type="ECO:0000259" key="2">
    <source>
        <dbReference type="PROSITE" id="PS50846"/>
    </source>
</evidence>
<dbReference type="InterPro" id="IPR017969">
    <property type="entry name" value="Heavy-metal-associated_CS"/>
</dbReference>
<dbReference type="Gene3D" id="3.30.70.100">
    <property type="match status" value="1"/>
</dbReference>
<evidence type="ECO:0000313" key="4">
    <source>
        <dbReference type="Proteomes" id="UP001519271"/>
    </source>
</evidence>
<evidence type="ECO:0000313" key="3">
    <source>
        <dbReference type="EMBL" id="MBP1920019.1"/>
    </source>
</evidence>
<organism evidence="3 4">
    <name type="scientific">Youngiibacter multivorans</name>
    <dbReference type="NCBI Taxonomy" id="937251"/>
    <lineage>
        <taxon>Bacteria</taxon>
        <taxon>Bacillati</taxon>
        <taxon>Bacillota</taxon>
        <taxon>Clostridia</taxon>
        <taxon>Eubacteriales</taxon>
        <taxon>Clostridiaceae</taxon>
        <taxon>Youngiibacter</taxon>
    </lineage>
</organism>
<accession>A0ABS4G665</accession>
<feature type="domain" description="HMA" evidence="2">
    <location>
        <begin position="2"/>
        <end position="65"/>
    </location>
</feature>
<dbReference type="RefSeq" id="WP_209460198.1">
    <property type="nucleotide sequence ID" value="NZ_JAGGKC010000022.1"/>
</dbReference>
<dbReference type="EMBL" id="JAGGKC010000022">
    <property type="protein sequence ID" value="MBP1920019.1"/>
    <property type="molecule type" value="Genomic_DNA"/>
</dbReference>
<dbReference type="Pfam" id="PF00403">
    <property type="entry name" value="HMA"/>
    <property type="match status" value="1"/>
</dbReference>
<name>A0ABS4G665_9CLOT</name>
<keyword evidence="1" id="KW-0479">Metal-binding</keyword>
<dbReference type="PROSITE" id="PS01047">
    <property type="entry name" value="HMA_1"/>
    <property type="match status" value="1"/>
</dbReference>